<dbReference type="InterPro" id="IPR000055">
    <property type="entry name" value="Restrct_endonuc_typeI_TRD"/>
</dbReference>
<dbReference type="SUPFAM" id="SSF116734">
    <property type="entry name" value="DNA methylase specificity domain"/>
    <property type="match status" value="2"/>
</dbReference>
<sequence length="393" mass="45244">MSKVNELIKNICPDGVKYLPLLDVANVLYGYPCDAKLFNTEGKGMPLIRIRNVLDGITDTYTIETVPNEYIISAGDLLVGMDGNFHTAVWKGDKAVLCQRVCKIYSKDETELFDGYLVHVLKPLMKKIEKSKNSGTVKHLLAKDIKSIKIPVPPIEVQREIGCVLDTFTTLNTDLIAELTTELAARKKQYEYYKTQLLKENKHYKKMKLKDIVTVSMCRRIKKAETVTKGDVPFYQNGTLGGDANLYLERDVYEFYKSKSKLPKAGEVMLSTAGTVGKAVIYDGEEAYFQDSNIVWLSNDETIISNRYLYWFCMSMPWVLPSRVTLKHLHNYMIEDTDISVPSLDEQERIIEQFQLLYGRINEIIVKLEQEIDARQKQYEYYREKLLTFKEVV</sequence>
<dbReference type="RefSeq" id="WP_090485230.1">
    <property type="nucleotide sequence ID" value="NZ_VTVE01000001.1"/>
</dbReference>
<dbReference type="EMBL" id="VTVE01000001">
    <property type="protein sequence ID" value="NEX00453.1"/>
    <property type="molecule type" value="Genomic_DNA"/>
</dbReference>
<accession>A0A6M0LEV2</accession>
<keyword evidence="3" id="KW-0238">DNA-binding</keyword>
<evidence type="ECO:0000256" key="2">
    <source>
        <dbReference type="ARBA" id="ARBA00022747"/>
    </source>
</evidence>
<dbReference type="InterPro" id="IPR051212">
    <property type="entry name" value="Type-I_RE_S_subunit"/>
</dbReference>
<dbReference type="InterPro" id="IPR044946">
    <property type="entry name" value="Restrct_endonuc_typeI_TRD_sf"/>
</dbReference>
<comment type="subunit">
    <text evidence="4">The methyltransferase is composed of M and S polypeptides.</text>
</comment>
<evidence type="ECO:0000256" key="1">
    <source>
        <dbReference type="ARBA" id="ARBA00010923"/>
    </source>
</evidence>
<feature type="domain" description="Type I restriction modification DNA specificity" evidence="5">
    <location>
        <begin position="13"/>
        <end position="183"/>
    </location>
</feature>
<organism evidence="6 7">
    <name type="scientific">Pseudobutyrivibrio xylanivorans</name>
    <dbReference type="NCBI Taxonomy" id="185007"/>
    <lineage>
        <taxon>Bacteria</taxon>
        <taxon>Bacillati</taxon>
        <taxon>Bacillota</taxon>
        <taxon>Clostridia</taxon>
        <taxon>Lachnospirales</taxon>
        <taxon>Lachnospiraceae</taxon>
        <taxon>Pseudobutyrivibrio</taxon>
    </lineage>
</organism>
<dbReference type="PANTHER" id="PTHR43140:SF1">
    <property type="entry name" value="TYPE I RESTRICTION ENZYME ECOKI SPECIFICITY SUBUNIT"/>
    <property type="match status" value="1"/>
</dbReference>
<reference evidence="6 7" key="2">
    <citation type="submission" date="2020-03" db="EMBL/GenBank/DDBJ databases">
        <title>Investigating the evolutionary divergence of the Butyrivibrio group.</title>
        <authorList>
            <person name="Skvortsov T."/>
            <person name="Santos F.G."/>
            <person name="Ting K.S."/>
            <person name="Creevey C.J."/>
        </authorList>
    </citation>
    <scope>NUCLEOTIDE SEQUENCE [LARGE SCALE GENOMIC DNA]</scope>
    <source>
        <strain evidence="6 7">MZ8</strain>
    </source>
</reference>
<evidence type="ECO:0000313" key="7">
    <source>
        <dbReference type="Proteomes" id="UP000473091"/>
    </source>
</evidence>
<keyword evidence="6" id="KW-0255">Endonuclease</keyword>
<dbReference type="Proteomes" id="UP000473091">
    <property type="component" value="Unassembled WGS sequence"/>
</dbReference>
<dbReference type="GO" id="GO:0009307">
    <property type="term" value="P:DNA restriction-modification system"/>
    <property type="evidence" value="ECO:0007669"/>
    <property type="project" value="UniProtKB-KW"/>
</dbReference>
<comment type="similarity">
    <text evidence="1">Belongs to the type-I restriction system S methylase family.</text>
</comment>
<keyword evidence="2" id="KW-0680">Restriction system</keyword>
<comment type="caution">
    <text evidence="6">The sequence shown here is derived from an EMBL/GenBank/DDBJ whole genome shotgun (WGS) entry which is preliminary data.</text>
</comment>
<evidence type="ECO:0000256" key="3">
    <source>
        <dbReference type="ARBA" id="ARBA00023125"/>
    </source>
</evidence>
<keyword evidence="6" id="KW-0378">Hydrolase</keyword>
<protein>
    <submittedName>
        <fullName evidence="6">Restriction endonuclease subunit S</fullName>
    </submittedName>
</protein>
<evidence type="ECO:0000259" key="5">
    <source>
        <dbReference type="Pfam" id="PF01420"/>
    </source>
</evidence>
<name>A0A6M0LEV2_PSEXY</name>
<dbReference type="GO" id="GO:0004519">
    <property type="term" value="F:endonuclease activity"/>
    <property type="evidence" value="ECO:0007669"/>
    <property type="project" value="UniProtKB-KW"/>
</dbReference>
<dbReference type="GO" id="GO:0003677">
    <property type="term" value="F:DNA binding"/>
    <property type="evidence" value="ECO:0007669"/>
    <property type="project" value="UniProtKB-KW"/>
</dbReference>
<dbReference type="AlphaFoldDB" id="A0A6M0LEV2"/>
<dbReference type="Gene3D" id="3.90.220.20">
    <property type="entry name" value="DNA methylase specificity domains"/>
    <property type="match status" value="2"/>
</dbReference>
<dbReference type="PANTHER" id="PTHR43140">
    <property type="entry name" value="TYPE-1 RESTRICTION ENZYME ECOKI SPECIFICITY PROTEIN"/>
    <property type="match status" value="1"/>
</dbReference>
<keyword evidence="6" id="KW-0540">Nuclease</keyword>
<gene>
    <name evidence="6" type="ORF">F0Q01_00970</name>
</gene>
<feature type="domain" description="Type I restriction modification DNA specificity" evidence="5">
    <location>
        <begin position="202"/>
        <end position="372"/>
    </location>
</feature>
<dbReference type="CDD" id="cd17292">
    <property type="entry name" value="RMtype1_S_LlaA17I_TRD2-CR2_like"/>
    <property type="match status" value="1"/>
</dbReference>
<reference evidence="6 7" key="1">
    <citation type="submission" date="2019-09" db="EMBL/GenBank/DDBJ databases">
        <authorList>
            <person name="Pidcock S.E."/>
            <person name="Huws S.A."/>
        </authorList>
    </citation>
    <scope>NUCLEOTIDE SEQUENCE [LARGE SCALE GENOMIC DNA]</scope>
    <source>
        <strain evidence="6 7">MZ8</strain>
    </source>
</reference>
<proteinExistence type="inferred from homology"/>
<dbReference type="CDD" id="cd17257">
    <property type="entry name" value="RMtype1_S_EcoBI-TRD1-CR1_like"/>
    <property type="match status" value="1"/>
</dbReference>
<evidence type="ECO:0000313" key="6">
    <source>
        <dbReference type="EMBL" id="NEX00453.1"/>
    </source>
</evidence>
<evidence type="ECO:0000256" key="4">
    <source>
        <dbReference type="ARBA" id="ARBA00038652"/>
    </source>
</evidence>
<dbReference type="Pfam" id="PF01420">
    <property type="entry name" value="Methylase_S"/>
    <property type="match status" value="2"/>
</dbReference>